<keyword evidence="3" id="KW-0186">Copper</keyword>
<dbReference type="GO" id="GO:0005507">
    <property type="term" value="F:copper ion binding"/>
    <property type="evidence" value="ECO:0007669"/>
    <property type="project" value="InterPro"/>
</dbReference>
<dbReference type="Pfam" id="PF00116">
    <property type="entry name" value="COX2"/>
    <property type="match status" value="1"/>
</dbReference>
<dbReference type="EMBL" id="LR792683">
    <property type="protein sequence ID" value="CAB3389670.1"/>
    <property type="molecule type" value="Genomic_DNA"/>
</dbReference>
<dbReference type="PANTHER" id="PTHR42838:SF2">
    <property type="entry name" value="NITROUS-OXIDE REDUCTASE"/>
    <property type="match status" value="1"/>
</dbReference>
<evidence type="ECO:0000256" key="1">
    <source>
        <dbReference type="ARBA" id="ARBA00004196"/>
    </source>
</evidence>
<organism evidence="9 10">
    <name type="scientific">Kyrpidia spormannii</name>
    <dbReference type="NCBI Taxonomy" id="2055160"/>
    <lineage>
        <taxon>Bacteria</taxon>
        <taxon>Bacillati</taxon>
        <taxon>Bacillota</taxon>
        <taxon>Bacilli</taxon>
        <taxon>Bacillales</taxon>
        <taxon>Alicyclobacillaceae</taxon>
        <taxon>Kyrpidia</taxon>
    </lineage>
</organism>
<sequence length="158" mass="17598">MLNIDLPRSERIWLMIGGASLVVFFAIILLMALVWGFHNPGQMKTIAPDAVRTTPPFDKPGLYQVGPNEYRAVMIAQMFMYQPNNVTVPAGSTVHFEVTSPDVVHGFEIPGTNVNLMVVPGHITEYTATFRNKMDRVIVCNEYCGSGHQVMLGRFVVQ</sequence>
<name>A0A6F9DXF4_9BACL</name>
<dbReference type="GO" id="GO:0030313">
    <property type="term" value="C:cell envelope"/>
    <property type="evidence" value="ECO:0007669"/>
    <property type="project" value="UniProtKB-SubCell"/>
</dbReference>
<feature type="transmembrane region" description="Helical" evidence="7">
    <location>
        <begin position="12"/>
        <end position="37"/>
    </location>
</feature>
<dbReference type="SUPFAM" id="SSF49503">
    <property type="entry name" value="Cupredoxins"/>
    <property type="match status" value="1"/>
</dbReference>
<evidence type="ECO:0000256" key="3">
    <source>
        <dbReference type="ARBA" id="ARBA00023008"/>
    </source>
</evidence>
<dbReference type="GO" id="GO:0004129">
    <property type="term" value="F:cytochrome-c oxidase activity"/>
    <property type="evidence" value="ECO:0007669"/>
    <property type="project" value="UniProtKB-EC"/>
</dbReference>
<dbReference type="RefSeq" id="WP_352139904.1">
    <property type="nucleotide sequence ID" value="NZ_CP024955.1"/>
</dbReference>
<evidence type="ECO:0000313" key="10">
    <source>
        <dbReference type="Proteomes" id="UP000502196"/>
    </source>
</evidence>
<keyword evidence="7" id="KW-0812">Transmembrane</keyword>
<comment type="function">
    <text evidence="4">Subunits I and II form the functional core of the enzyme complex. Electrons originating in cytochrome c are transferred via heme a and Cu(A) to the binuclear center formed by heme a3 and Cu(B).</text>
</comment>
<dbReference type="CDD" id="cd13913">
    <property type="entry name" value="ba3_CcO_II_C"/>
    <property type="match status" value="1"/>
</dbReference>
<evidence type="ECO:0000313" key="9">
    <source>
        <dbReference type="EMBL" id="CAB3389670.1"/>
    </source>
</evidence>
<comment type="subcellular location">
    <subcellularLocation>
        <location evidence="1">Cell envelope</location>
    </subcellularLocation>
</comment>
<reference evidence="9 10" key="1">
    <citation type="submission" date="2020-04" db="EMBL/GenBank/DDBJ databases">
        <authorList>
            <person name="Hogendoorn C."/>
        </authorList>
    </citation>
    <scope>NUCLEOTIDE SEQUENCE [LARGE SCALE GENOMIC DNA]</scope>
    <source>
        <strain evidence="9">COOX1</strain>
    </source>
</reference>
<keyword evidence="2" id="KW-0479">Metal-binding</keyword>
<protein>
    <recommendedName>
        <fullName evidence="5">Cytochrome aa3 subunit 2</fullName>
    </recommendedName>
</protein>
<dbReference type="Proteomes" id="UP000502196">
    <property type="component" value="Chromosome"/>
</dbReference>
<dbReference type="PROSITE" id="PS00078">
    <property type="entry name" value="COX2"/>
    <property type="match status" value="1"/>
</dbReference>
<dbReference type="PROSITE" id="PS50857">
    <property type="entry name" value="COX2_CUA"/>
    <property type="match status" value="1"/>
</dbReference>
<dbReference type="InterPro" id="IPR051403">
    <property type="entry name" value="NosZ/Cyto_c_oxidase_sub2"/>
</dbReference>
<keyword evidence="7" id="KW-1133">Transmembrane helix</keyword>
<evidence type="ECO:0000256" key="2">
    <source>
        <dbReference type="ARBA" id="ARBA00022723"/>
    </source>
</evidence>
<evidence type="ECO:0000256" key="4">
    <source>
        <dbReference type="ARBA" id="ARBA00024688"/>
    </source>
</evidence>
<dbReference type="InterPro" id="IPR034214">
    <property type="entry name" value="Ba3_CcO_II_C"/>
</dbReference>
<dbReference type="Gene3D" id="2.60.40.420">
    <property type="entry name" value="Cupredoxins - blue copper proteins"/>
    <property type="match status" value="1"/>
</dbReference>
<keyword evidence="9" id="KW-0560">Oxidoreductase</keyword>
<dbReference type="AlphaFoldDB" id="A0A6F9DXF4"/>
<proteinExistence type="predicted"/>
<dbReference type="InterPro" id="IPR008972">
    <property type="entry name" value="Cupredoxin"/>
</dbReference>
<dbReference type="InterPro" id="IPR001505">
    <property type="entry name" value="Copper_CuA"/>
</dbReference>
<dbReference type="GO" id="GO:0016491">
    <property type="term" value="F:oxidoreductase activity"/>
    <property type="evidence" value="ECO:0007669"/>
    <property type="project" value="UniProtKB-KW"/>
</dbReference>
<comment type="catalytic activity">
    <reaction evidence="6">
        <text>4 Fe(II)-[cytochrome c] + O2 + 8 H(+)(in) = 4 Fe(III)-[cytochrome c] + 2 H2O + 4 H(+)(out)</text>
        <dbReference type="Rhea" id="RHEA:11436"/>
        <dbReference type="Rhea" id="RHEA-COMP:10350"/>
        <dbReference type="Rhea" id="RHEA-COMP:14399"/>
        <dbReference type="ChEBI" id="CHEBI:15377"/>
        <dbReference type="ChEBI" id="CHEBI:15378"/>
        <dbReference type="ChEBI" id="CHEBI:15379"/>
        <dbReference type="ChEBI" id="CHEBI:29033"/>
        <dbReference type="ChEBI" id="CHEBI:29034"/>
        <dbReference type="EC" id="7.1.1.9"/>
    </reaction>
</comment>
<evidence type="ECO:0000259" key="8">
    <source>
        <dbReference type="PROSITE" id="PS50857"/>
    </source>
</evidence>
<dbReference type="PRINTS" id="PR01166">
    <property type="entry name" value="CYCOXIDASEII"/>
</dbReference>
<keyword evidence="7" id="KW-0472">Membrane</keyword>
<evidence type="ECO:0000256" key="6">
    <source>
        <dbReference type="ARBA" id="ARBA00047816"/>
    </source>
</evidence>
<evidence type="ECO:0000256" key="5">
    <source>
        <dbReference type="ARBA" id="ARBA00031399"/>
    </source>
</evidence>
<dbReference type="PANTHER" id="PTHR42838">
    <property type="entry name" value="CYTOCHROME C OXIDASE SUBUNIT II"/>
    <property type="match status" value="1"/>
</dbReference>
<accession>A0A6F9DXF4</accession>
<gene>
    <name evidence="9" type="primary">cbaB</name>
    <name evidence="9" type="ORF">COOX1_0031</name>
</gene>
<dbReference type="InterPro" id="IPR002429">
    <property type="entry name" value="CcO_II-like_C"/>
</dbReference>
<feature type="domain" description="Cytochrome oxidase subunit II copper A binding" evidence="8">
    <location>
        <begin position="58"/>
        <end position="158"/>
    </location>
</feature>
<dbReference type="GO" id="GO:0016020">
    <property type="term" value="C:membrane"/>
    <property type="evidence" value="ECO:0007669"/>
    <property type="project" value="InterPro"/>
</dbReference>
<evidence type="ECO:0000256" key="7">
    <source>
        <dbReference type="SAM" id="Phobius"/>
    </source>
</evidence>